<keyword evidence="1" id="KW-0805">Transcription regulation</keyword>
<dbReference type="InterPro" id="IPR050397">
    <property type="entry name" value="Env_Response_Regulators"/>
</dbReference>
<dbReference type="Gene3D" id="1.10.10.10">
    <property type="entry name" value="Winged helix-like DNA-binding domain superfamily/Winged helix DNA-binding domain"/>
    <property type="match status" value="1"/>
</dbReference>
<evidence type="ECO:0000256" key="2">
    <source>
        <dbReference type="ARBA" id="ARBA00023125"/>
    </source>
</evidence>
<protein>
    <submittedName>
        <fullName evidence="6">Crp/Fnr family transcriptional regulator</fullName>
    </submittedName>
</protein>
<name>A0A7W4K9H1_9PROT</name>
<dbReference type="PROSITE" id="PS51063">
    <property type="entry name" value="HTH_CRP_2"/>
    <property type="match status" value="1"/>
</dbReference>
<sequence length="254" mass="28204">MERGLPPGGAETPPTRQNMRDILIAHSWFADLPDRLVTQMAEISVLRRYAAGDLIHSKAARATFLHGVVSGAVRVSSTSIAGREAILTYYGPGDWFGHIALIDGLARTHDIHAQEDSVLVNIAHHDFNALLRAEPELYRHIALMLCRLLRLSFAWIEDAALLSLPARLAKQLLSLARSYGEAHGNGTLIRLRLPQEDLAMLLGTTRQTINRRLSDWAKLGWISVHYGEILILDRQALQNCVDHESETLSGAPIF</sequence>
<evidence type="ECO:0000259" key="4">
    <source>
        <dbReference type="PROSITE" id="PS50042"/>
    </source>
</evidence>
<dbReference type="Gene3D" id="2.60.120.10">
    <property type="entry name" value="Jelly Rolls"/>
    <property type="match status" value="1"/>
</dbReference>
<dbReference type="GO" id="GO:0005829">
    <property type="term" value="C:cytosol"/>
    <property type="evidence" value="ECO:0007669"/>
    <property type="project" value="TreeGrafter"/>
</dbReference>
<dbReference type="SUPFAM" id="SSF51206">
    <property type="entry name" value="cAMP-binding domain-like"/>
    <property type="match status" value="1"/>
</dbReference>
<dbReference type="PANTHER" id="PTHR24567:SF74">
    <property type="entry name" value="HTH-TYPE TRANSCRIPTIONAL REGULATOR ARCR"/>
    <property type="match status" value="1"/>
</dbReference>
<gene>
    <name evidence="6" type="ORF">HLH28_14535</name>
</gene>
<dbReference type="InterPro" id="IPR036390">
    <property type="entry name" value="WH_DNA-bd_sf"/>
</dbReference>
<feature type="domain" description="Cyclic nucleotide-binding" evidence="4">
    <location>
        <begin position="28"/>
        <end position="139"/>
    </location>
</feature>
<dbReference type="InterPro" id="IPR036388">
    <property type="entry name" value="WH-like_DNA-bd_sf"/>
</dbReference>
<dbReference type="PROSITE" id="PS50042">
    <property type="entry name" value="CNMP_BINDING_3"/>
    <property type="match status" value="1"/>
</dbReference>
<dbReference type="RefSeq" id="WP_182960451.1">
    <property type="nucleotide sequence ID" value="NZ_JABEQM010000013.1"/>
</dbReference>
<dbReference type="PANTHER" id="PTHR24567">
    <property type="entry name" value="CRP FAMILY TRANSCRIPTIONAL REGULATORY PROTEIN"/>
    <property type="match status" value="1"/>
</dbReference>
<dbReference type="AlphaFoldDB" id="A0A7W4K9H1"/>
<comment type="caution">
    <text evidence="6">The sequence shown here is derived from an EMBL/GenBank/DDBJ whole genome shotgun (WGS) entry which is preliminary data.</text>
</comment>
<dbReference type="GO" id="GO:0003700">
    <property type="term" value="F:DNA-binding transcription factor activity"/>
    <property type="evidence" value="ECO:0007669"/>
    <property type="project" value="TreeGrafter"/>
</dbReference>
<dbReference type="InterPro" id="IPR000595">
    <property type="entry name" value="cNMP-bd_dom"/>
</dbReference>
<dbReference type="Pfam" id="PF13545">
    <property type="entry name" value="HTH_Crp_2"/>
    <property type="match status" value="1"/>
</dbReference>
<keyword evidence="2" id="KW-0238">DNA-binding</keyword>
<keyword evidence="7" id="KW-1185">Reference proteome</keyword>
<dbReference type="Proteomes" id="UP000578030">
    <property type="component" value="Unassembled WGS sequence"/>
</dbReference>
<reference evidence="6 7" key="1">
    <citation type="submission" date="2020-04" db="EMBL/GenBank/DDBJ databases">
        <title>Description of novel Gluconacetobacter.</title>
        <authorList>
            <person name="Sombolestani A."/>
        </authorList>
    </citation>
    <scope>NUCLEOTIDE SEQUENCE [LARGE SCALE GENOMIC DNA]</scope>
    <source>
        <strain evidence="6 7">LMG 27802</strain>
    </source>
</reference>
<organism evidence="6 7">
    <name type="scientific">Gluconacetobacter tumulisoli</name>
    <dbReference type="NCBI Taxonomy" id="1286189"/>
    <lineage>
        <taxon>Bacteria</taxon>
        <taxon>Pseudomonadati</taxon>
        <taxon>Pseudomonadota</taxon>
        <taxon>Alphaproteobacteria</taxon>
        <taxon>Acetobacterales</taxon>
        <taxon>Acetobacteraceae</taxon>
        <taxon>Gluconacetobacter</taxon>
    </lineage>
</organism>
<dbReference type="Pfam" id="PF00027">
    <property type="entry name" value="cNMP_binding"/>
    <property type="match status" value="1"/>
</dbReference>
<dbReference type="InterPro" id="IPR012318">
    <property type="entry name" value="HTH_CRP"/>
</dbReference>
<dbReference type="EMBL" id="JABEQM010000013">
    <property type="protein sequence ID" value="MBB2202770.1"/>
    <property type="molecule type" value="Genomic_DNA"/>
</dbReference>
<keyword evidence="3" id="KW-0804">Transcription</keyword>
<dbReference type="InterPro" id="IPR018490">
    <property type="entry name" value="cNMP-bd_dom_sf"/>
</dbReference>
<proteinExistence type="predicted"/>
<dbReference type="CDD" id="cd00038">
    <property type="entry name" value="CAP_ED"/>
    <property type="match status" value="1"/>
</dbReference>
<dbReference type="SUPFAM" id="SSF46785">
    <property type="entry name" value="Winged helix' DNA-binding domain"/>
    <property type="match status" value="1"/>
</dbReference>
<evidence type="ECO:0000313" key="6">
    <source>
        <dbReference type="EMBL" id="MBB2202770.1"/>
    </source>
</evidence>
<accession>A0A7W4K9H1</accession>
<dbReference type="SMART" id="SM00100">
    <property type="entry name" value="cNMP"/>
    <property type="match status" value="1"/>
</dbReference>
<dbReference type="SMART" id="SM00419">
    <property type="entry name" value="HTH_CRP"/>
    <property type="match status" value="1"/>
</dbReference>
<evidence type="ECO:0000313" key="7">
    <source>
        <dbReference type="Proteomes" id="UP000578030"/>
    </source>
</evidence>
<feature type="domain" description="HTH crp-type" evidence="5">
    <location>
        <begin position="162"/>
        <end position="235"/>
    </location>
</feature>
<dbReference type="InterPro" id="IPR014710">
    <property type="entry name" value="RmlC-like_jellyroll"/>
</dbReference>
<dbReference type="GO" id="GO:0003677">
    <property type="term" value="F:DNA binding"/>
    <property type="evidence" value="ECO:0007669"/>
    <property type="project" value="UniProtKB-KW"/>
</dbReference>
<evidence type="ECO:0000256" key="3">
    <source>
        <dbReference type="ARBA" id="ARBA00023163"/>
    </source>
</evidence>
<evidence type="ECO:0000256" key="1">
    <source>
        <dbReference type="ARBA" id="ARBA00023015"/>
    </source>
</evidence>
<evidence type="ECO:0000259" key="5">
    <source>
        <dbReference type="PROSITE" id="PS51063"/>
    </source>
</evidence>